<sequence length="384" mass="41393">MTDETTPTPAQPTRRTRRRTVLKVVLVSALVLALVTGVGTWLFVRHLDGNIETGSLAELGPGRPERQYTGNGKPLNILVMGDDSRDGEGNRIDGEEGAGGSDTTILVHLSADRSRAYAVSIPRDSIVDRPACNDGDTPAATRVMWNAAFTVGKEYCTADQFEQTTDILLDHYAVVDFNGFGQMVEAVGGVPVCVPEDIVDEERQIFVPAGDPSVLRGDQALDYFRARYVGEQQDQNDISRIRRQQEFIGALVSKVQSAGTLARPDRVVRFLDAATKSLRTDEELGSVLDIARIALQLRDIGLDKVQFVTLPTDYFPVDSELSGKVFWTPEAYEIWDLLNHDEVLPASLIGDSSVSAKKAGGKGGGKGHGTGGGGGSDEVFGICA</sequence>
<reference evidence="4 5" key="1">
    <citation type="submission" date="2020-09" db="EMBL/GenBank/DDBJ databases">
        <title>novel species in genus Nocardioides.</title>
        <authorList>
            <person name="Zhang G."/>
        </authorList>
    </citation>
    <scope>NUCLEOTIDE SEQUENCE [LARGE SCALE GENOMIC DNA]</scope>
    <source>
        <strain evidence="4 5">19197</strain>
    </source>
</reference>
<evidence type="ECO:0000256" key="1">
    <source>
        <dbReference type="ARBA" id="ARBA00006068"/>
    </source>
</evidence>
<keyword evidence="2" id="KW-1133">Transmembrane helix</keyword>
<keyword evidence="2" id="KW-0812">Transmembrane</keyword>
<dbReference type="PANTHER" id="PTHR33392:SF6">
    <property type="entry name" value="POLYISOPRENYL-TEICHOIC ACID--PEPTIDOGLYCAN TEICHOIC ACID TRANSFERASE TAGU"/>
    <property type="match status" value="1"/>
</dbReference>
<dbReference type="PANTHER" id="PTHR33392">
    <property type="entry name" value="POLYISOPRENYL-TEICHOIC ACID--PEPTIDOGLYCAN TEICHOIC ACID TRANSFERASE TAGU"/>
    <property type="match status" value="1"/>
</dbReference>
<keyword evidence="2" id="KW-0472">Membrane</keyword>
<evidence type="ECO:0000313" key="5">
    <source>
        <dbReference type="Proteomes" id="UP000649289"/>
    </source>
</evidence>
<comment type="similarity">
    <text evidence="1">Belongs to the LytR/CpsA/Psr (LCP) family.</text>
</comment>
<dbReference type="RefSeq" id="WP_191200465.1">
    <property type="nucleotide sequence ID" value="NZ_BAAAPA010000006.1"/>
</dbReference>
<evidence type="ECO:0000259" key="3">
    <source>
        <dbReference type="Pfam" id="PF03816"/>
    </source>
</evidence>
<proteinExistence type="inferred from homology"/>
<dbReference type="InterPro" id="IPR050922">
    <property type="entry name" value="LytR/CpsA/Psr_CW_biosynth"/>
</dbReference>
<dbReference type="Proteomes" id="UP000649289">
    <property type="component" value="Unassembled WGS sequence"/>
</dbReference>
<gene>
    <name evidence="4" type="ORF">IEZ25_16145</name>
</gene>
<dbReference type="Pfam" id="PF03816">
    <property type="entry name" value="LytR_cpsA_psr"/>
    <property type="match status" value="1"/>
</dbReference>
<dbReference type="InterPro" id="IPR004474">
    <property type="entry name" value="LytR_CpsA_psr"/>
</dbReference>
<keyword evidence="5" id="KW-1185">Reference proteome</keyword>
<name>A0ABR8MJD3_9ACTN</name>
<dbReference type="Gene3D" id="3.40.630.190">
    <property type="entry name" value="LCP protein"/>
    <property type="match status" value="1"/>
</dbReference>
<dbReference type="EMBL" id="JACXYY010000006">
    <property type="protein sequence ID" value="MBD3916153.1"/>
    <property type="molecule type" value="Genomic_DNA"/>
</dbReference>
<feature type="transmembrane region" description="Helical" evidence="2">
    <location>
        <begin position="21"/>
        <end position="44"/>
    </location>
</feature>
<comment type="caution">
    <text evidence="4">The sequence shown here is derived from an EMBL/GenBank/DDBJ whole genome shotgun (WGS) entry which is preliminary data.</text>
</comment>
<accession>A0ABR8MJD3</accession>
<feature type="domain" description="Cell envelope-related transcriptional attenuator" evidence="3">
    <location>
        <begin position="101"/>
        <end position="256"/>
    </location>
</feature>
<evidence type="ECO:0000256" key="2">
    <source>
        <dbReference type="SAM" id="Phobius"/>
    </source>
</evidence>
<organism evidence="4 5">
    <name type="scientific">Nocardioides hwasunensis</name>
    <dbReference type="NCBI Taxonomy" id="397258"/>
    <lineage>
        <taxon>Bacteria</taxon>
        <taxon>Bacillati</taxon>
        <taxon>Actinomycetota</taxon>
        <taxon>Actinomycetes</taxon>
        <taxon>Propionibacteriales</taxon>
        <taxon>Nocardioidaceae</taxon>
        <taxon>Nocardioides</taxon>
    </lineage>
</organism>
<dbReference type="NCBIfam" id="TIGR00350">
    <property type="entry name" value="lytR_cpsA_psr"/>
    <property type="match status" value="1"/>
</dbReference>
<evidence type="ECO:0000313" key="4">
    <source>
        <dbReference type="EMBL" id="MBD3916153.1"/>
    </source>
</evidence>
<protein>
    <submittedName>
        <fullName evidence="4">LCP family protein</fullName>
    </submittedName>
</protein>